<feature type="compositionally biased region" description="Polar residues" evidence="1">
    <location>
        <begin position="75"/>
        <end position="86"/>
    </location>
</feature>
<accession>A0A9X9PWW1</accession>
<dbReference type="AlphaFoldDB" id="A0A9X9PWW1"/>
<evidence type="ECO:0000313" key="2">
    <source>
        <dbReference type="EMBL" id="VCW70438.1"/>
    </source>
</evidence>
<evidence type="ECO:0000313" key="3">
    <source>
        <dbReference type="Proteomes" id="UP000269945"/>
    </source>
</evidence>
<protein>
    <submittedName>
        <fullName evidence="2">Uncharacterized protein</fullName>
    </submittedName>
</protein>
<feature type="region of interest" description="Disordered" evidence="1">
    <location>
        <begin position="47"/>
        <end position="86"/>
    </location>
</feature>
<dbReference type="Proteomes" id="UP000269945">
    <property type="component" value="Unassembled WGS sequence"/>
</dbReference>
<gene>
    <name evidence="2" type="ORF">BN2614_LOCUS5</name>
</gene>
<proteinExistence type="predicted"/>
<organism evidence="2 3">
    <name type="scientific">Gulo gulo</name>
    <name type="common">Wolverine</name>
    <name type="synonym">Gluton</name>
    <dbReference type="NCBI Taxonomy" id="48420"/>
    <lineage>
        <taxon>Eukaryota</taxon>
        <taxon>Metazoa</taxon>
        <taxon>Chordata</taxon>
        <taxon>Craniata</taxon>
        <taxon>Vertebrata</taxon>
        <taxon>Euteleostomi</taxon>
        <taxon>Mammalia</taxon>
        <taxon>Eutheria</taxon>
        <taxon>Laurasiatheria</taxon>
        <taxon>Carnivora</taxon>
        <taxon>Caniformia</taxon>
        <taxon>Musteloidea</taxon>
        <taxon>Mustelidae</taxon>
        <taxon>Guloninae</taxon>
        <taxon>Gulo</taxon>
    </lineage>
</organism>
<name>A0A9X9PWW1_GULGU</name>
<reference evidence="2 3" key="1">
    <citation type="submission" date="2018-10" db="EMBL/GenBank/DDBJ databases">
        <authorList>
            <person name="Ekblom R."/>
            <person name="Jareborg N."/>
        </authorList>
    </citation>
    <scope>NUCLEOTIDE SEQUENCE [LARGE SCALE GENOMIC DNA]</scope>
    <source>
        <tissue evidence="2">Muscle</tissue>
    </source>
</reference>
<feature type="region of interest" description="Disordered" evidence="1">
    <location>
        <begin position="1"/>
        <end position="27"/>
    </location>
</feature>
<feature type="non-terminal residue" evidence="2">
    <location>
        <position position="1"/>
    </location>
</feature>
<dbReference type="EMBL" id="CYRY02005913">
    <property type="protein sequence ID" value="VCW70438.1"/>
    <property type="molecule type" value="Genomic_DNA"/>
</dbReference>
<evidence type="ECO:0000256" key="1">
    <source>
        <dbReference type="SAM" id="MobiDB-lite"/>
    </source>
</evidence>
<sequence length="86" mass="8972">RRQGTLGSACSCPRASGGPSRQEDSLNLSLPGRTLEFKSLQSWWAAPASGGHREGGSAGGTEEASKRGRWVLSQLLPNSGKSGFLS</sequence>
<keyword evidence="3" id="KW-1185">Reference proteome</keyword>
<comment type="caution">
    <text evidence="2">The sequence shown here is derived from an EMBL/GenBank/DDBJ whole genome shotgun (WGS) entry which is preliminary data.</text>
</comment>